<name>A0A4Y1ZUS2_ARAVE</name>
<dbReference type="AlphaFoldDB" id="A0A4Y1ZUS2"/>
<feature type="region of interest" description="Disordered" evidence="1">
    <location>
        <begin position="1"/>
        <end position="84"/>
    </location>
</feature>
<keyword evidence="3" id="KW-1185">Reference proteome</keyword>
<evidence type="ECO:0000256" key="1">
    <source>
        <dbReference type="SAM" id="MobiDB-lite"/>
    </source>
</evidence>
<gene>
    <name evidence="2" type="ORF">AVEN_259771_1</name>
</gene>
<protein>
    <submittedName>
        <fullName evidence="2">Uncharacterized protein</fullName>
    </submittedName>
</protein>
<feature type="compositionally biased region" description="Polar residues" evidence="1">
    <location>
        <begin position="18"/>
        <end position="63"/>
    </location>
</feature>
<organism evidence="2 3">
    <name type="scientific">Araneus ventricosus</name>
    <name type="common">Orbweaver spider</name>
    <name type="synonym">Epeira ventricosa</name>
    <dbReference type="NCBI Taxonomy" id="182803"/>
    <lineage>
        <taxon>Eukaryota</taxon>
        <taxon>Metazoa</taxon>
        <taxon>Ecdysozoa</taxon>
        <taxon>Arthropoda</taxon>
        <taxon>Chelicerata</taxon>
        <taxon>Arachnida</taxon>
        <taxon>Araneae</taxon>
        <taxon>Araneomorphae</taxon>
        <taxon>Entelegynae</taxon>
        <taxon>Araneoidea</taxon>
        <taxon>Araneidae</taxon>
        <taxon>Araneus</taxon>
    </lineage>
</organism>
<dbReference type="Proteomes" id="UP000499080">
    <property type="component" value="Unassembled WGS sequence"/>
</dbReference>
<dbReference type="EMBL" id="BGPR01077977">
    <property type="protein sequence ID" value="GBL68253.1"/>
    <property type="molecule type" value="Genomic_DNA"/>
</dbReference>
<proteinExistence type="predicted"/>
<comment type="caution">
    <text evidence="2">The sequence shown here is derived from an EMBL/GenBank/DDBJ whole genome shotgun (WGS) entry which is preliminary data.</text>
</comment>
<evidence type="ECO:0000313" key="2">
    <source>
        <dbReference type="EMBL" id="GBL68253.1"/>
    </source>
</evidence>
<accession>A0A4Y1ZUS2</accession>
<feature type="compositionally biased region" description="Basic and acidic residues" evidence="1">
    <location>
        <begin position="1"/>
        <end position="17"/>
    </location>
</feature>
<reference evidence="2 3" key="1">
    <citation type="journal article" date="2019" name="Sci. Rep.">
        <title>Orb-weaving spider Araneus ventricosus genome elucidates the spidroin gene catalogue.</title>
        <authorList>
            <person name="Kono N."/>
            <person name="Nakamura H."/>
            <person name="Ohtoshi R."/>
            <person name="Moran D.A.P."/>
            <person name="Shinohara A."/>
            <person name="Yoshida Y."/>
            <person name="Fujiwara M."/>
            <person name="Mori M."/>
            <person name="Tomita M."/>
            <person name="Arakawa K."/>
        </authorList>
    </citation>
    <scope>NUCLEOTIDE SEQUENCE [LARGE SCALE GENOMIC DNA]</scope>
</reference>
<evidence type="ECO:0000313" key="3">
    <source>
        <dbReference type="Proteomes" id="UP000499080"/>
    </source>
</evidence>
<sequence>MVGTEDHAFNLKHDLRKQTQPSKTNQMSKTATNKQMSQTTRQPASATPDPTRSTPKATAQPQAKTDKTTEQQTKGITIIGILPP</sequence>